<keyword evidence="1" id="KW-0732">Signal</keyword>
<evidence type="ECO:0000313" key="3">
    <source>
        <dbReference type="Proteomes" id="UP000782312"/>
    </source>
</evidence>
<evidence type="ECO:0000256" key="1">
    <source>
        <dbReference type="SAM" id="SignalP"/>
    </source>
</evidence>
<evidence type="ECO:0000313" key="2">
    <source>
        <dbReference type="EMBL" id="MBI3126566.1"/>
    </source>
</evidence>
<comment type="caution">
    <text evidence="2">The sequence shown here is derived from an EMBL/GenBank/DDBJ whole genome shotgun (WGS) entry which is preliminary data.</text>
</comment>
<proteinExistence type="predicted"/>
<evidence type="ECO:0008006" key="4">
    <source>
        <dbReference type="Google" id="ProtNLM"/>
    </source>
</evidence>
<protein>
    <recommendedName>
        <fullName evidence="4">Lipoprotein</fullName>
    </recommendedName>
</protein>
<accession>A0A932MNW0</accession>
<dbReference type="PROSITE" id="PS51257">
    <property type="entry name" value="PROKAR_LIPOPROTEIN"/>
    <property type="match status" value="1"/>
</dbReference>
<dbReference type="EMBL" id="JACPUR010000004">
    <property type="protein sequence ID" value="MBI3126566.1"/>
    <property type="molecule type" value="Genomic_DNA"/>
</dbReference>
<sequence>MMARSLARLLAPLAALALLAGCAATQEARSQPVEIRVPAPRGRTAPVRARYVLLAADALPEPDLARTKDYVLRAKASLASTLLEAAAPRMRAFGLDPLEAREAGMASGRLIVVLTRLEAALEKNRWEAAAVLTVEAAGSDGKLRGRWTSSGRGAHDDSRILGGGAGLAMGQAIGEALDRVPWEQIGGARPSP</sequence>
<reference evidence="2" key="1">
    <citation type="submission" date="2020-07" db="EMBL/GenBank/DDBJ databases">
        <title>Huge and variable diversity of episymbiotic CPR bacteria and DPANN archaea in groundwater ecosystems.</title>
        <authorList>
            <person name="He C.Y."/>
            <person name="Keren R."/>
            <person name="Whittaker M."/>
            <person name="Farag I.F."/>
            <person name="Doudna J."/>
            <person name="Cate J.H.D."/>
            <person name="Banfield J.F."/>
        </authorList>
    </citation>
    <scope>NUCLEOTIDE SEQUENCE</scope>
    <source>
        <strain evidence="2">NC_groundwater_763_Ag_S-0.2um_68_21</strain>
    </source>
</reference>
<gene>
    <name evidence="2" type="ORF">HYZ11_03065</name>
</gene>
<organism evidence="2 3">
    <name type="scientific">Tectimicrobiota bacterium</name>
    <dbReference type="NCBI Taxonomy" id="2528274"/>
    <lineage>
        <taxon>Bacteria</taxon>
        <taxon>Pseudomonadati</taxon>
        <taxon>Nitrospinota/Tectimicrobiota group</taxon>
        <taxon>Candidatus Tectimicrobiota</taxon>
    </lineage>
</organism>
<feature type="signal peptide" evidence="1">
    <location>
        <begin position="1"/>
        <end position="20"/>
    </location>
</feature>
<dbReference type="AlphaFoldDB" id="A0A932MNW0"/>
<feature type="chain" id="PRO_5037389165" description="Lipoprotein" evidence="1">
    <location>
        <begin position="21"/>
        <end position="192"/>
    </location>
</feature>
<name>A0A932MNW0_UNCTE</name>
<dbReference type="Proteomes" id="UP000782312">
    <property type="component" value="Unassembled WGS sequence"/>
</dbReference>